<evidence type="ECO:0000256" key="3">
    <source>
        <dbReference type="ARBA" id="ARBA00023140"/>
    </source>
</evidence>
<evidence type="ECO:0000313" key="8">
    <source>
        <dbReference type="Proteomes" id="UP000095751"/>
    </source>
</evidence>
<evidence type="ECO:0008006" key="9">
    <source>
        <dbReference type="Google" id="ProtNLM"/>
    </source>
</evidence>
<dbReference type="InParanoid" id="A0A1E7EXM9"/>
<keyword evidence="1" id="KW-0962">Peroxisome biogenesis</keyword>
<organism evidence="7 8">
    <name type="scientific">Fragilariopsis cylindrus CCMP1102</name>
    <dbReference type="NCBI Taxonomy" id="635003"/>
    <lineage>
        <taxon>Eukaryota</taxon>
        <taxon>Sar</taxon>
        <taxon>Stramenopiles</taxon>
        <taxon>Ochrophyta</taxon>
        <taxon>Bacillariophyta</taxon>
        <taxon>Bacillariophyceae</taxon>
        <taxon>Bacillariophycidae</taxon>
        <taxon>Bacillariales</taxon>
        <taxon>Bacillariaceae</taxon>
        <taxon>Fragilariopsis</taxon>
    </lineage>
</organism>
<feature type="compositionally biased region" description="Acidic residues" evidence="5">
    <location>
        <begin position="74"/>
        <end position="84"/>
    </location>
</feature>
<dbReference type="Pfam" id="PF05648">
    <property type="entry name" value="PEX11"/>
    <property type="match status" value="2"/>
</dbReference>
<dbReference type="EMBL" id="KV784371">
    <property type="protein sequence ID" value="OEU10607.1"/>
    <property type="molecule type" value="Genomic_DNA"/>
</dbReference>
<evidence type="ECO:0000256" key="2">
    <source>
        <dbReference type="ARBA" id="ARBA00023136"/>
    </source>
</evidence>
<proteinExistence type="predicted"/>
<sequence length="490" mass="55595">MPPDGNDNKSNSDTNNDNVLTCGETGEKIQYVGNVSVSKKGDKTVHRNDKDNAETEKDDDEEPLFEDSFSTPPPEEEPEEEEPPQEQQESSHQSLVVSPIKDSNSSNKNDSSSSSTSTLSLSSLELIIPSFVVAGFQRKASSILMLKSWIQLSLSLDGRDKITKFLQYSTRFLAFWYLSKVNSPTSSAHSHRFTNLFKSLSKSRKAFRLGLSINEVHKITNMGLVDTLCWHLKQYYNKRVVNQKMLKDDGNLSSDDVTSFSSLSRSLRTTITRRINSIPDQVLSFIPLSSKDINETSNKVEWWKATSSALKSIGLIGYLLGDNINFLTSSGALDNYSLSDKDRLSHRKRFQTLVGKRSNQSYFFAAIIGLVTNTYTYYRFLQQQKNTTMLTQGEQHQADDNNNSSDSEEHNGEGQIQNTTIQQTTTITKEQQQKQFALFLALFKSCMDVIVFSNNDGIDLHMKWRGMEGKEKSRRIALFVWITFCWYRLV</sequence>
<protein>
    <recommendedName>
        <fullName evidence="9">Peroxisomal biogenesis factor 11</fullName>
    </recommendedName>
</protein>
<accession>A0A1E7EXM9</accession>
<feature type="compositionally biased region" description="Low complexity" evidence="5">
    <location>
        <begin position="101"/>
        <end position="117"/>
    </location>
</feature>
<feature type="compositionally biased region" description="Low complexity" evidence="5">
    <location>
        <begin position="1"/>
        <end position="18"/>
    </location>
</feature>
<feature type="region of interest" description="Disordered" evidence="5">
    <location>
        <begin position="1"/>
        <end position="117"/>
    </location>
</feature>
<dbReference type="Proteomes" id="UP000095751">
    <property type="component" value="Unassembled WGS sequence"/>
</dbReference>
<feature type="compositionally biased region" description="Basic and acidic residues" evidence="5">
    <location>
        <begin position="39"/>
        <end position="55"/>
    </location>
</feature>
<gene>
    <name evidence="7" type="ORF">FRACYDRAFT_247148</name>
</gene>
<evidence type="ECO:0000256" key="5">
    <source>
        <dbReference type="SAM" id="MobiDB-lite"/>
    </source>
</evidence>
<evidence type="ECO:0000256" key="4">
    <source>
        <dbReference type="ARBA" id="ARBA00046271"/>
    </source>
</evidence>
<keyword evidence="8" id="KW-1185">Reference proteome</keyword>
<dbReference type="PANTHER" id="PTHR12652:SF50">
    <property type="entry name" value="PEROXIN 11"/>
    <property type="match status" value="1"/>
</dbReference>
<keyword evidence="2 6" id="KW-0472">Membrane</keyword>
<evidence type="ECO:0000256" key="1">
    <source>
        <dbReference type="ARBA" id="ARBA00022593"/>
    </source>
</evidence>
<feature type="region of interest" description="Disordered" evidence="5">
    <location>
        <begin position="390"/>
        <end position="416"/>
    </location>
</feature>
<dbReference type="GO" id="GO:0005778">
    <property type="term" value="C:peroxisomal membrane"/>
    <property type="evidence" value="ECO:0007669"/>
    <property type="project" value="UniProtKB-SubCell"/>
</dbReference>
<feature type="compositionally biased region" description="Acidic residues" evidence="5">
    <location>
        <begin position="56"/>
        <end position="65"/>
    </location>
</feature>
<reference evidence="7 8" key="1">
    <citation type="submission" date="2016-09" db="EMBL/GenBank/DDBJ databases">
        <title>Extensive genetic diversity and differential bi-allelic expression allows diatom success in the polar Southern Ocean.</title>
        <authorList>
            <consortium name="DOE Joint Genome Institute"/>
            <person name="Mock T."/>
            <person name="Otillar R.P."/>
            <person name="Strauss J."/>
            <person name="Dupont C."/>
            <person name="Frickenhaus S."/>
            <person name="Maumus F."/>
            <person name="Mcmullan M."/>
            <person name="Sanges R."/>
            <person name="Schmutz J."/>
            <person name="Toseland A."/>
            <person name="Valas R."/>
            <person name="Veluchamy A."/>
            <person name="Ward B.J."/>
            <person name="Allen A."/>
            <person name="Barry K."/>
            <person name="Falciatore A."/>
            <person name="Ferrante M."/>
            <person name="Fortunato A.E."/>
            <person name="Gloeckner G."/>
            <person name="Gruber A."/>
            <person name="Hipkin R."/>
            <person name="Janech M."/>
            <person name="Kroth P."/>
            <person name="Leese F."/>
            <person name="Lindquist E."/>
            <person name="Lyon B.R."/>
            <person name="Martin J."/>
            <person name="Mayer C."/>
            <person name="Parker M."/>
            <person name="Quesneville H."/>
            <person name="Raymond J."/>
            <person name="Uhlig C."/>
            <person name="Valentin K.U."/>
            <person name="Worden A.Z."/>
            <person name="Armbrust E.V."/>
            <person name="Bowler C."/>
            <person name="Green B."/>
            <person name="Moulton V."/>
            <person name="Van Oosterhout C."/>
            <person name="Grigoriev I."/>
        </authorList>
    </citation>
    <scope>NUCLEOTIDE SEQUENCE [LARGE SCALE GENOMIC DNA]</scope>
    <source>
        <strain evidence="7 8">CCMP1102</strain>
    </source>
</reference>
<evidence type="ECO:0000256" key="6">
    <source>
        <dbReference type="SAM" id="Phobius"/>
    </source>
</evidence>
<keyword evidence="6" id="KW-1133">Transmembrane helix</keyword>
<keyword evidence="3" id="KW-0576">Peroxisome</keyword>
<keyword evidence="6" id="KW-0812">Transmembrane</keyword>
<feature type="transmembrane region" description="Helical" evidence="6">
    <location>
        <begin position="362"/>
        <end position="381"/>
    </location>
</feature>
<dbReference type="GO" id="GO:0016559">
    <property type="term" value="P:peroxisome fission"/>
    <property type="evidence" value="ECO:0007669"/>
    <property type="project" value="InterPro"/>
</dbReference>
<dbReference type="InterPro" id="IPR008733">
    <property type="entry name" value="PEX11"/>
</dbReference>
<dbReference type="OrthoDB" id="411017at2759"/>
<dbReference type="KEGG" id="fcy:FRACYDRAFT_247148"/>
<dbReference type="PANTHER" id="PTHR12652">
    <property type="entry name" value="PEROXISOMAL BIOGENESIS FACTOR 11"/>
    <property type="match status" value="1"/>
</dbReference>
<comment type="subcellular location">
    <subcellularLocation>
        <location evidence="4">Peroxisome membrane</location>
    </subcellularLocation>
</comment>
<evidence type="ECO:0000313" key="7">
    <source>
        <dbReference type="EMBL" id="OEU10607.1"/>
    </source>
</evidence>
<name>A0A1E7EXM9_9STRA</name>
<dbReference type="AlphaFoldDB" id="A0A1E7EXM9"/>